<dbReference type="eggNOG" id="COG0154">
    <property type="taxonomic scope" value="Bacteria"/>
</dbReference>
<dbReference type="InterPro" id="IPR023631">
    <property type="entry name" value="Amidase_dom"/>
</dbReference>
<dbReference type="Proteomes" id="UP000018735">
    <property type="component" value="Chromosome"/>
</dbReference>
<dbReference type="PANTHER" id="PTHR11895">
    <property type="entry name" value="TRANSAMIDASE"/>
    <property type="match status" value="1"/>
</dbReference>
<evidence type="ECO:0000313" key="2">
    <source>
        <dbReference type="EMBL" id="AHB99863.1"/>
    </source>
</evidence>
<dbReference type="EMBL" id="CP006916">
    <property type="protein sequence ID" value="AHB99863.1"/>
    <property type="molecule type" value="Genomic_DNA"/>
</dbReference>
<dbReference type="PANTHER" id="PTHR11895:SF151">
    <property type="entry name" value="GLUTAMYL-TRNA(GLN) AMIDOTRANSFERASE SUBUNIT A"/>
    <property type="match status" value="1"/>
</dbReference>
<name>A0A0F6CL91_MYCGL</name>
<feature type="domain" description="Amidase" evidence="1">
    <location>
        <begin position="23"/>
        <end position="462"/>
    </location>
</feature>
<dbReference type="HOGENOM" id="CLU_009600_7_6_14"/>
<reference evidence="2 3" key="1">
    <citation type="journal article" date="2011" name="PLoS ONE">
        <title>Core proteome of the minimal cell: comparative proteomics of three mollicute species.</title>
        <authorList>
            <person name="Fisunov G.Y."/>
            <person name="Alexeev D.G."/>
            <person name="Bazaleev N.A."/>
            <person name="Ladygina V.G."/>
            <person name="Galyamina M.A."/>
            <person name="Kondratov I.G."/>
            <person name="Zhukova N.A."/>
            <person name="Serebryakova M.V."/>
            <person name="Demina I.A."/>
            <person name="Govorun V.M."/>
        </authorList>
    </citation>
    <scope>NUCLEOTIDE SEQUENCE [LARGE SCALE GENOMIC DNA]</scope>
    <source>
        <strain evidence="2 3">S6</strain>
    </source>
</reference>
<organism evidence="2 3">
    <name type="scientific">Mycoplasmoides gallisepticum S6</name>
    <dbReference type="NCBI Taxonomy" id="1006581"/>
    <lineage>
        <taxon>Bacteria</taxon>
        <taxon>Bacillati</taxon>
        <taxon>Mycoplasmatota</taxon>
        <taxon>Mycoplasmoidales</taxon>
        <taxon>Mycoplasmoidaceae</taxon>
        <taxon>Mycoplasmoides</taxon>
    </lineage>
</organism>
<dbReference type="Pfam" id="PF01425">
    <property type="entry name" value="Amidase"/>
    <property type="match status" value="1"/>
</dbReference>
<accession>A0A0F6CL91</accession>
<dbReference type="GO" id="GO:0016740">
    <property type="term" value="F:transferase activity"/>
    <property type="evidence" value="ECO:0007669"/>
    <property type="project" value="UniProtKB-KW"/>
</dbReference>
<sequence length="482" mass="54203">MKSDILKFNTQLRKKEITPDQLVKDSLKLINKYHWTNAYLYVNEQRVNEKVNNFDHNLVNNSLLAYIPYSLKDNISTKGITTTGGSRFLEHYIPPYDATVYKILENLNALMVAKVNMDEFGLGGTGLYSGFGYTHHPISKKYAPGGSSSGSAISVANNSVVFSVATDTGDSVRRPASLVGIVGFKPTYGSISRYGVYPYAPSMDHVAIFTRNVTDVAIVTDALSQFDPKDFTSQKRSKSLLNHLLEPDLNQKKIRLGYYKNLEPYMYEDILTAWKKVIDFLYKTNKFEIVELEFDIELLKAVLPTYQILSFPEANSCYANLTGIPFGEKVEGESYEQKVINARTKLLGNQIKRRFTIGAYITLAENYEPLFKKAQKARRMIVDHFEQSKKDVDVVFGLGASNFAAAIEDYKQRLADTNLIDDFLSIANFGGHPSITIPMIKNRDNLTVGLNLVSNQFNDDLIIKTAYLIETELDKNGGNINA</sequence>
<keyword evidence="2" id="KW-0808">Transferase</keyword>
<dbReference type="SUPFAM" id="SSF75304">
    <property type="entry name" value="Amidase signature (AS) enzymes"/>
    <property type="match status" value="1"/>
</dbReference>
<protein>
    <submittedName>
        <fullName evidence="2">Aspartyl/glutamyl-tRNA amidotransferase subunitA</fullName>
    </submittedName>
</protein>
<dbReference type="Gene3D" id="3.90.1300.10">
    <property type="entry name" value="Amidase signature (AS) domain"/>
    <property type="match status" value="1"/>
</dbReference>
<evidence type="ECO:0000259" key="1">
    <source>
        <dbReference type="Pfam" id="PF01425"/>
    </source>
</evidence>
<evidence type="ECO:0000313" key="3">
    <source>
        <dbReference type="Proteomes" id="UP000018735"/>
    </source>
</evidence>
<dbReference type="AlphaFoldDB" id="A0A0F6CL91"/>
<dbReference type="InterPro" id="IPR000120">
    <property type="entry name" value="Amidase"/>
</dbReference>
<dbReference type="InterPro" id="IPR036928">
    <property type="entry name" value="AS_sf"/>
</dbReference>
<proteinExistence type="predicted"/>
<gene>
    <name evidence="2" type="primary">gatA</name>
    <name evidence="2" type="ORF">GCW_03425</name>
</gene>
<dbReference type="RefSeq" id="WP_011883358.1">
    <property type="nucleotide sequence ID" value="NC_023030.2"/>
</dbReference>
<dbReference type="KEGG" id="mgz:GCW_03425"/>